<reference evidence="3" key="2">
    <citation type="submission" date="2015-08" db="UniProtKB">
        <authorList>
            <consortium name="WormBaseParasite"/>
        </authorList>
    </citation>
    <scope>IDENTIFICATION</scope>
</reference>
<evidence type="ECO:0000313" key="3">
    <source>
        <dbReference type="WBParaSite" id="SVE_1727600.1"/>
    </source>
</evidence>
<accession>A0A0K0FXV0</accession>
<protein>
    <submittedName>
        <fullName evidence="3">Secreted protein</fullName>
    </submittedName>
</protein>
<dbReference type="WBParaSite" id="SVE_1727600.1">
    <property type="protein sequence ID" value="SVE_1727600.1"/>
    <property type="gene ID" value="SVE_1727600"/>
</dbReference>
<proteinExistence type="predicted"/>
<feature type="chain" id="PRO_5005330300" evidence="1">
    <location>
        <begin position="18"/>
        <end position="86"/>
    </location>
</feature>
<evidence type="ECO:0000256" key="1">
    <source>
        <dbReference type="SAM" id="SignalP"/>
    </source>
</evidence>
<organism evidence="2 3">
    <name type="scientific">Strongyloides venezuelensis</name>
    <name type="common">Threadworm</name>
    <dbReference type="NCBI Taxonomy" id="75913"/>
    <lineage>
        <taxon>Eukaryota</taxon>
        <taxon>Metazoa</taxon>
        <taxon>Ecdysozoa</taxon>
        <taxon>Nematoda</taxon>
        <taxon>Chromadorea</taxon>
        <taxon>Rhabditida</taxon>
        <taxon>Tylenchina</taxon>
        <taxon>Panagrolaimomorpha</taxon>
        <taxon>Strongyloidoidea</taxon>
        <taxon>Strongyloididae</taxon>
        <taxon>Strongyloides</taxon>
    </lineage>
</organism>
<name>A0A0K0FXV0_STRVS</name>
<feature type="signal peptide" evidence="1">
    <location>
        <begin position="1"/>
        <end position="17"/>
    </location>
</feature>
<reference evidence="2" key="1">
    <citation type="submission" date="2014-07" db="EMBL/GenBank/DDBJ databases">
        <authorList>
            <person name="Martin A.A"/>
            <person name="De Silva N."/>
        </authorList>
    </citation>
    <scope>NUCLEOTIDE SEQUENCE</scope>
</reference>
<sequence length="86" mass="8759">MKFFNFVFIGLAASTGAKSIISRSSGYGDEAVTPAPVTEVPTPAAGYGAPVAPVAPAPVEQIVTETKQEYNAAASPSVPETQPSGY</sequence>
<keyword evidence="2" id="KW-1185">Reference proteome</keyword>
<dbReference type="AlphaFoldDB" id="A0A0K0FXV0"/>
<dbReference type="STRING" id="75913.A0A0K0FXV0"/>
<dbReference type="Proteomes" id="UP000035680">
    <property type="component" value="Unassembled WGS sequence"/>
</dbReference>
<keyword evidence="1" id="KW-0732">Signal</keyword>
<evidence type="ECO:0000313" key="2">
    <source>
        <dbReference type="Proteomes" id="UP000035680"/>
    </source>
</evidence>